<dbReference type="OMA" id="SCHEYEA"/>
<protein>
    <recommendedName>
        <fullName evidence="2">[RNA-polymerase]-subunit kinase</fullName>
        <ecNumber evidence="2">2.7.11.23</ecNumber>
    </recommendedName>
</protein>
<dbReference type="GO" id="GO:0008024">
    <property type="term" value="C:cyclin/CDK positive transcription elongation factor complex"/>
    <property type="evidence" value="ECO:0007669"/>
    <property type="project" value="TreeGrafter"/>
</dbReference>
<feature type="region of interest" description="Disordered" evidence="9">
    <location>
        <begin position="465"/>
        <end position="503"/>
    </location>
</feature>
<dbReference type="OrthoDB" id="28397at2759"/>
<evidence type="ECO:0000256" key="9">
    <source>
        <dbReference type="SAM" id="MobiDB-lite"/>
    </source>
</evidence>
<dbReference type="SMART" id="SM00220">
    <property type="entry name" value="S_TKc"/>
    <property type="match status" value="1"/>
</dbReference>
<dbReference type="Proteomes" id="UP000324585">
    <property type="component" value="Unassembled WGS sequence"/>
</dbReference>
<evidence type="ECO:0000256" key="6">
    <source>
        <dbReference type="ARBA" id="ARBA00022777"/>
    </source>
</evidence>
<dbReference type="GO" id="GO:0005524">
    <property type="term" value="F:ATP binding"/>
    <property type="evidence" value="ECO:0007669"/>
    <property type="project" value="UniProtKB-KW"/>
</dbReference>
<dbReference type="GO" id="GO:0008353">
    <property type="term" value="F:RNA polymerase II CTD heptapeptide repeat kinase activity"/>
    <property type="evidence" value="ECO:0007669"/>
    <property type="project" value="UniProtKB-EC"/>
</dbReference>
<evidence type="ECO:0000256" key="2">
    <source>
        <dbReference type="ARBA" id="ARBA00012409"/>
    </source>
</evidence>
<gene>
    <name evidence="11" type="ORF">FVE85_3352</name>
</gene>
<dbReference type="PROSITE" id="PS50011">
    <property type="entry name" value="PROTEIN_KINASE_DOM"/>
    <property type="match status" value="1"/>
</dbReference>
<evidence type="ECO:0000256" key="1">
    <source>
        <dbReference type="ARBA" id="ARBA00006485"/>
    </source>
</evidence>
<name>A0A5J4YUC4_PORPP</name>
<evidence type="ECO:0000259" key="10">
    <source>
        <dbReference type="PROSITE" id="PS50011"/>
    </source>
</evidence>
<dbReference type="EMBL" id="VRMN01000004">
    <property type="protein sequence ID" value="KAA8495111.1"/>
    <property type="molecule type" value="Genomic_DNA"/>
</dbReference>
<keyword evidence="5" id="KW-0547">Nucleotide-binding</keyword>
<keyword evidence="4" id="KW-0808">Transferase</keyword>
<feature type="compositionally biased region" description="Low complexity" evidence="9">
    <location>
        <begin position="108"/>
        <end position="139"/>
    </location>
</feature>
<feature type="compositionally biased region" description="Basic and acidic residues" evidence="9">
    <location>
        <begin position="476"/>
        <end position="503"/>
    </location>
</feature>
<sequence>MEGAAAGTYSYPAGVVVPPARERRPWVSRNVSAFELLEQVGEGTYGKVWKARDIRAKRARLAAASAGGAGLEPAAGSSLESGAQGLPGTPAWSVTPRNGQAGKGHPDAALGGASHATGSTSATATAVGQSSQSSGSSAAVVNPRATASGASGGPSTPHHASATMSKELPDDEPSDMVALKKVRMDNEREGFPLTAIREIKLLKTLHHENIVNLKEIVTGQDDAEKSRTGKGSIYMVFEYMDHDLTGLMDTNVHFTEGQIKCYMQQLLQGLKHCHDRDVLHRDIKGSNLLINNTGQLKIADFGLARSYGEPGRKYTNRVITLWYRPPELLLGELQYGPAVDLWSVGCLLAELAIRKPLFPGRTEAEQLALIFGKCGPPNSEEWPGWEKLPGASTVSRSKYDRTLPEYLRKFETILRDEQTAPSRMSDELVQLILGLLCLDPSKRLTAEQALAHAWFKEYPPPTPQAEMPTYASMHEFQAKKNREEKRKQMHQAKQDSKSTSKSK</sequence>
<dbReference type="GO" id="GO:0030332">
    <property type="term" value="F:cyclin binding"/>
    <property type="evidence" value="ECO:0007669"/>
    <property type="project" value="TreeGrafter"/>
</dbReference>
<evidence type="ECO:0000256" key="4">
    <source>
        <dbReference type="ARBA" id="ARBA00022679"/>
    </source>
</evidence>
<dbReference type="PANTHER" id="PTHR24056:SF546">
    <property type="entry name" value="CYCLIN-DEPENDENT KINASE 12"/>
    <property type="match status" value="1"/>
</dbReference>
<feature type="domain" description="Protein kinase" evidence="10">
    <location>
        <begin position="34"/>
        <end position="455"/>
    </location>
</feature>
<organism evidence="11 12">
    <name type="scientific">Porphyridium purpureum</name>
    <name type="common">Red alga</name>
    <name type="synonym">Porphyridium cruentum</name>
    <dbReference type="NCBI Taxonomy" id="35688"/>
    <lineage>
        <taxon>Eukaryota</taxon>
        <taxon>Rhodophyta</taxon>
        <taxon>Bangiophyceae</taxon>
        <taxon>Porphyridiales</taxon>
        <taxon>Porphyridiaceae</taxon>
        <taxon>Porphyridium</taxon>
    </lineage>
</organism>
<dbReference type="CDD" id="cd07840">
    <property type="entry name" value="STKc_CDK9_like"/>
    <property type="match status" value="1"/>
</dbReference>
<evidence type="ECO:0000256" key="7">
    <source>
        <dbReference type="ARBA" id="ARBA00022840"/>
    </source>
</evidence>
<dbReference type="InterPro" id="IPR011009">
    <property type="entry name" value="Kinase-like_dom_sf"/>
</dbReference>
<comment type="caution">
    <text evidence="11">The sequence shown here is derived from an EMBL/GenBank/DDBJ whole genome shotgun (WGS) entry which is preliminary data.</text>
</comment>
<keyword evidence="7" id="KW-0067">ATP-binding</keyword>
<keyword evidence="6 11" id="KW-0418">Kinase</keyword>
<dbReference type="EC" id="2.7.11.23" evidence="2"/>
<dbReference type="AlphaFoldDB" id="A0A5J4YUC4"/>
<dbReference type="InterPro" id="IPR008271">
    <property type="entry name" value="Ser/Thr_kinase_AS"/>
</dbReference>
<feature type="compositionally biased region" description="Low complexity" evidence="9">
    <location>
        <begin position="68"/>
        <end position="79"/>
    </location>
</feature>
<dbReference type="InterPro" id="IPR000719">
    <property type="entry name" value="Prot_kinase_dom"/>
</dbReference>
<evidence type="ECO:0000313" key="12">
    <source>
        <dbReference type="Proteomes" id="UP000324585"/>
    </source>
</evidence>
<dbReference type="SUPFAM" id="SSF56112">
    <property type="entry name" value="Protein kinase-like (PK-like)"/>
    <property type="match status" value="1"/>
</dbReference>
<comment type="catalytic activity">
    <reaction evidence="8">
        <text>[DNA-directed RNA polymerase] + ATP = phospho-[DNA-directed RNA polymerase] + ADP + H(+)</text>
        <dbReference type="Rhea" id="RHEA:10216"/>
        <dbReference type="Rhea" id="RHEA-COMP:11321"/>
        <dbReference type="Rhea" id="RHEA-COMP:11322"/>
        <dbReference type="ChEBI" id="CHEBI:15378"/>
        <dbReference type="ChEBI" id="CHEBI:30616"/>
        <dbReference type="ChEBI" id="CHEBI:43176"/>
        <dbReference type="ChEBI" id="CHEBI:68546"/>
        <dbReference type="ChEBI" id="CHEBI:456216"/>
        <dbReference type="EC" id="2.7.11.23"/>
    </reaction>
</comment>
<dbReference type="GO" id="GO:0032968">
    <property type="term" value="P:positive regulation of transcription elongation by RNA polymerase II"/>
    <property type="evidence" value="ECO:0007669"/>
    <property type="project" value="TreeGrafter"/>
</dbReference>
<dbReference type="Pfam" id="PF00069">
    <property type="entry name" value="Pkinase"/>
    <property type="match status" value="1"/>
</dbReference>
<keyword evidence="12" id="KW-1185">Reference proteome</keyword>
<dbReference type="PANTHER" id="PTHR24056">
    <property type="entry name" value="CELL DIVISION PROTEIN KINASE"/>
    <property type="match status" value="1"/>
</dbReference>
<dbReference type="Gene3D" id="1.10.510.10">
    <property type="entry name" value="Transferase(Phosphotransferase) domain 1"/>
    <property type="match status" value="1"/>
</dbReference>
<accession>A0A5J4YUC4</accession>
<dbReference type="InterPro" id="IPR050108">
    <property type="entry name" value="CDK"/>
</dbReference>
<evidence type="ECO:0000313" key="11">
    <source>
        <dbReference type="EMBL" id="KAA8495111.1"/>
    </source>
</evidence>
<reference evidence="12" key="1">
    <citation type="journal article" date="2019" name="Nat. Commun.">
        <title>Expansion of phycobilisome linker gene families in mesophilic red algae.</title>
        <authorList>
            <person name="Lee J."/>
            <person name="Kim D."/>
            <person name="Bhattacharya D."/>
            <person name="Yoon H.S."/>
        </authorList>
    </citation>
    <scope>NUCLEOTIDE SEQUENCE [LARGE SCALE GENOMIC DNA]</scope>
    <source>
        <strain evidence="12">CCMP 1328</strain>
    </source>
</reference>
<evidence type="ECO:0000256" key="5">
    <source>
        <dbReference type="ARBA" id="ARBA00022741"/>
    </source>
</evidence>
<evidence type="ECO:0000256" key="3">
    <source>
        <dbReference type="ARBA" id="ARBA00022527"/>
    </source>
</evidence>
<evidence type="ECO:0000256" key="8">
    <source>
        <dbReference type="ARBA" id="ARBA00049280"/>
    </source>
</evidence>
<comment type="similarity">
    <text evidence="1">Belongs to the protein kinase superfamily. CMGC Ser/Thr protein kinase family. CDC2/CDKX subfamily.</text>
</comment>
<feature type="region of interest" description="Disordered" evidence="9">
    <location>
        <begin position="68"/>
        <end position="172"/>
    </location>
</feature>
<dbReference type="FunFam" id="1.10.510.10:FF:000415">
    <property type="entry name" value="CMGC/CDK/CRK7 protein kinase, variant"/>
    <property type="match status" value="1"/>
</dbReference>
<dbReference type="PROSITE" id="PS00108">
    <property type="entry name" value="PROTEIN_KINASE_ST"/>
    <property type="match status" value="1"/>
</dbReference>
<dbReference type="Gene3D" id="3.30.200.20">
    <property type="entry name" value="Phosphorylase Kinase, domain 1"/>
    <property type="match status" value="2"/>
</dbReference>
<proteinExistence type="inferred from homology"/>
<keyword evidence="3" id="KW-0723">Serine/threonine-protein kinase</keyword>